<keyword evidence="2" id="KW-1133">Transmembrane helix</keyword>
<evidence type="ECO:0000256" key="2">
    <source>
        <dbReference type="SAM" id="Phobius"/>
    </source>
</evidence>
<gene>
    <name evidence="4" type="ORF">HG66A1_00640</name>
</gene>
<proteinExistence type="predicted"/>
<organism evidence="4 5">
    <name type="scientific">Gimesia chilikensis</name>
    <dbReference type="NCBI Taxonomy" id="2605989"/>
    <lineage>
        <taxon>Bacteria</taxon>
        <taxon>Pseudomonadati</taxon>
        <taxon>Planctomycetota</taxon>
        <taxon>Planctomycetia</taxon>
        <taxon>Planctomycetales</taxon>
        <taxon>Planctomycetaceae</taxon>
        <taxon>Gimesia</taxon>
    </lineage>
</organism>
<feature type="region of interest" description="Disordered" evidence="1">
    <location>
        <begin position="69"/>
        <end position="121"/>
    </location>
</feature>
<evidence type="ECO:0000256" key="1">
    <source>
        <dbReference type="SAM" id="MobiDB-lite"/>
    </source>
</evidence>
<dbReference type="Proteomes" id="UP000320421">
    <property type="component" value="Chromosome"/>
</dbReference>
<feature type="transmembrane region" description="Helical" evidence="2">
    <location>
        <begin position="455"/>
        <end position="480"/>
    </location>
</feature>
<dbReference type="AlphaFoldDB" id="A0A517PG20"/>
<evidence type="ECO:0000313" key="5">
    <source>
        <dbReference type="Proteomes" id="UP000320421"/>
    </source>
</evidence>
<protein>
    <recommendedName>
        <fullName evidence="3">J domain-containing protein</fullName>
    </recommendedName>
</protein>
<dbReference type="SUPFAM" id="SSF46565">
    <property type="entry name" value="Chaperone J-domain"/>
    <property type="match status" value="1"/>
</dbReference>
<keyword evidence="2" id="KW-0812">Transmembrane</keyword>
<keyword evidence="2" id="KW-0472">Membrane</keyword>
<name>A0A517PG20_9PLAN</name>
<evidence type="ECO:0000259" key="3">
    <source>
        <dbReference type="PROSITE" id="PS50076"/>
    </source>
</evidence>
<reference evidence="4 5" key="1">
    <citation type="submission" date="2019-02" db="EMBL/GenBank/DDBJ databases">
        <title>Deep-cultivation of Planctomycetes and their phenomic and genomic characterization uncovers novel biology.</title>
        <authorList>
            <person name="Wiegand S."/>
            <person name="Jogler M."/>
            <person name="Boedeker C."/>
            <person name="Pinto D."/>
            <person name="Vollmers J."/>
            <person name="Rivas-Marin E."/>
            <person name="Kohn T."/>
            <person name="Peeters S.H."/>
            <person name="Heuer A."/>
            <person name="Rast P."/>
            <person name="Oberbeckmann S."/>
            <person name="Bunk B."/>
            <person name="Jeske O."/>
            <person name="Meyerdierks A."/>
            <person name="Storesund J.E."/>
            <person name="Kallscheuer N."/>
            <person name="Luecker S."/>
            <person name="Lage O.M."/>
            <person name="Pohl T."/>
            <person name="Merkel B.J."/>
            <person name="Hornburger P."/>
            <person name="Mueller R.-W."/>
            <person name="Bruemmer F."/>
            <person name="Labrenz M."/>
            <person name="Spormann A.M."/>
            <person name="Op den Camp H."/>
            <person name="Overmann J."/>
            <person name="Amann R."/>
            <person name="Jetten M.S.M."/>
            <person name="Mascher T."/>
            <person name="Medema M.H."/>
            <person name="Devos D.P."/>
            <person name="Kaster A.-K."/>
            <person name="Ovreas L."/>
            <person name="Rohde M."/>
            <person name="Galperin M.Y."/>
            <person name="Jogler C."/>
        </authorList>
    </citation>
    <scope>NUCLEOTIDE SEQUENCE [LARGE SCALE GENOMIC DNA]</scope>
    <source>
        <strain evidence="4 5">HG66A1</strain>
    </source>
</reference>
<dbReference type="RefSeq" id="WP_145179716.1">
    <property type="nucleotide sequence ID" value="NZ_CP036266.1"/>
</dbReference>
<dbReference type="InterPro" id="IPR036869">
    <property type="entry name" value="J_dom_sf"/>
</dbReference>
<sequence length="557" mass="65107">MSESDEPRWDLLPDDPEQFFSLSGDYDVRDLKRSYNALIKRFKPEKCPEEFQRIRAAFERLNDALRYGETRNPGSLPPQAQFDWSAPPAPGNQTQEPPDEQTILPPSDIDHDESESESTPLLEFPELYERVQQEPLPDIYEELKSLPHKTPYDYYALALISDLITDEELSFPFWLLKGLKAHPEEPALFELLHQYFLTDQTVKGLGKLLVETARVIRNDRFYYLTENAWDRLLREVPFNQFRQVLEACEANLLDHEVDHMLVFYVHLLKAGLWKADPDWIRMILAQIDEYHERMSYWLELEYEFLFLIRSYREQREEFLKGGPIRKLIDQTIIDYCTQSEQVADRRFLECQQTLVSQRDELLKEFNVPSRGCENVIYLWETIAADVSERIDTEWSPDDPATLPEQTHRLAGQLFAETEGAEYRKAVKIPTLAFVLIFLVSIIVGLLFALNKSDSISAILLIAGCLLLFNGVTFIISYLVADVVTQEFYLSWWRRQLLTFYQSHWFPLPYLAAELKRLNGTQIGKEKFRGMSEVAHMLRNDAGLWFYSTAQRLLAACR</sequence>
<keyword evidence="5" id="KW-1185">Reference proteome</keyword>
<accession>A0A517PG20</accession>
<dbReference type="OrthoDB" id="231919at2"/>
<evidence type="ECO:0000313" key="4">
    <source>
        <dbReference type="EMBL" id="QDT18305.1"/>
    </source>
</evidence>
<dbReference type="InterPro" id="IPR001623">
    <property type="entry name" value="DnaJ_domain"/>
</dbReference>
<feature type="domain" description="J" evidence="3">
    <location>
        <begin position="15"/>
        <end position="86"/>
    </location>
</feature>
<dbReference type="PROSITE" id="PS50076">
    <property type="entry name" value="DNAJ_2"/>
    <property type="match status" value="1"/>
</dbReference>
<feature type="transmembrane region" description="Helical" evidence="2">
    <location>
        <begin position="431"/>
        <end position="449"/>
    </location>
</feature>
<dbReference type="EMBL" id="CP036266">
    <property type="protein sequence ID" value="QDT18305.1"/>
    <property type="molecule type" value="Genomic_DNA"/>
</dbReference>